<feature type="region of interest" description="Disordered" evidence="1">
    <location>
        <begin position="285"/>
        <end position="306"/>
    </location>
</feature>
<name>A0A9P0JRF1_ACAOB</name>
<feature type="compositionally biased region" description="Acidic residues" evidence="1">
    <location>
        <begin position="512"/>
        <end position="523"/>
    </location>
</feature>
<feature type="region of interest" description="Disordered" evidence="1">
    <location>
        <begin position="512"/>
        <end position="535"/>
    </location>
</feature>
<dbReference type="Proteomes" id="UP001152888">
    <property type="component" value="Unassembled WGS sequence"/>
</dbReference>
<comment type="caution">
    <text evidence="2">The sequence shown here is derived from an EMBL/GenBank/DDBJ whole genome shotgun (WGS) entry which is preliminary data.</text>
</comment>
<gene>
    <name evidence="2" type="ORF">ACAOBT_LOCUS2852</name>
</gene>
<feature type="region of interest" description="Disordered" evidence="1">
    <location>
        <begin position="251"/>
        <end position="271"/>
    </location>
</feature>
<dbReference type="EMBL" id="CAKOFQ010006679">
    <property type="protein sequence ID" value="CAH1958790.1"/>
    <property type="molecule type" value="Genomic_DNA"/>
</dbReference>
<dbReference type="OrthoDB" id="6745799at2759"/>
<proteinExistence type="predicted"/>
<evidence type="ECO:0000313" key="2">
    <source>
        <dbReference type="EMBL" id="CAH1958790.1"/>
    </source>
</evidence>
<sequence>MSDATEVFPHINVRDLIRSFEQKSLDGNITQRRARSKSFGVIDEYTTVRCDDLETLEDVEEALILTETYMRHYFVYDKDKHFSFLEQLFNILTCTVNIESETKGDREKKKRLNSRTKKLLVVLHSKVPLPTSTSFKTYTNSREGSQYDDVFPSSVSGDRLSPSMTSDKCTLLNGDISDVCVKSLRSNFEDPRNANKKIKVIVSTPKAKSVENLCREDQDTNNNENLHVLEDFIKENEKVSVKKLKANFESNDEIESDNSSAERKNASPVLSRSVSINRISKTLSGNFETTEGTETSGSDGKQSPGLIRSVSLNRSVDFSDETDKSPCSVSVIKLKKIFEDKSRRSSRMEVVNESPKYKVHLDKNMPYTDGNLAFHRLKKAHSGYYLDYLSLIKMANLCKSDGRDDLNQTYHSEKFDADDAGSTRDESCRSDEYNTADELDNLDEDFKYEKATEANVQYKSATIESLNKQETVKTDNDPQGKIPFKEIEIEELDDVDDPKIEDDSSQIEVEVIEDESEEDMEDASSEKVNNKRAMEDIEIEELDSQEPIYEADEDEEVHCGEAFIIEPQKEISFSISDSTNTSYDIYSGLTPEDEKNAEEEFDKLIKAM</sequence>
<reference evidence="2" key="1">
    <citation type="submission" date="2022-03" db="EMBL/GenBank/DDBJ databases">
        <authorList>
            <person name="Sayadi A."/>
        </authorList>
    </citation>
    <scope>NUCLEOTIDE SEQUENCE</scope>
</reference>
<keyword evidence="3" id="KW-1185">Reference proteome</keyword>
<evidence type="ECO:0000256" key="1">
    <source>
        <dbReference type="SAM" id="MobiDB-lite"/>
    </source>
</evidence>
<feature type="compositionally biased region" description="Low complexity" evidence="1">
    <location>
        <begin position="285"/>
        <end position="298"/>
    </location>
</feature>
<evidence type="ECO:0000313" key="3">
    <source>
        <dbReference type="Proteomes" id="UP001152888"/>
    </source>
</evidence>
<organism evidence="2 3">
    <name type="scientific">Acanthoscelides obtectus</name>
    <name type="common">Bean weevil</name>
    <name type="synonym">Bruchus obtectus</name>
    <dbReference type="NCBI Taxonomy" id="200917"/>
    <lineage>
        <taxon>Eukaryota</taxon>
        <taxon>Metazoa</taxon>
        <taxon>Ecdysozoa</taxon>
        <taxon>Arthropoda</taxon>
        <taxon>Hexapoda</taxon>
        <taxon>Insecta</taxon>
        <taxon>Pterygota</taxon>
        <taxon>Neoptera</taxon>
        <taxon>Endopterygota</taxon>
        <taxon>Coleoptera</taxon>
        <taxon>Polyphaga</taxon>
        <taxon>Cucujiformia</taxon>
        <taxon>Chrysomeloidea</taxon>
        <taxon>Chrysomelidae</taxon>
        <taxon>Bruchinae</taxon>
        <taxon>Bruchini</taxon>
        <taxon>Acanthoscelides</taxon>
    </lineage>
</organism>
<protein>
    <submittedName>
        <fullName evidence="2">Uncharacterized protein</fullName>
    </submittedName>
</protein>
<dbReference type="AlphaFoldDB" id="A0A9P0JRF1"/>
<accession>A0A9P0JRF1</accession>
<feature type="compositionally biased region" description="Basic and acidic residues" evidence="1">
    <location>
        <begin position="524"/>
        <end position="535"/>
    </location>
</feature>